<evidence type="ECO:0000313" key="1">
    <source>
        <dbReference type="Proteomes" id="UP000036681"/>
    </source>
</evidence>
<dbReference type="WBParaSite" id="ALUE_0001668801-mRNA-1">
    <property type="protein sequence ID" value="ALUE_0001668801-mRNA-1"/>
    <property type="gene ID" value="ALUE_0001668801"/>
</dbReference>
<dbReference type="AlphaFoldDB" id="A0A0M3IEW5"/>
<proteinExistence type="predicted"/>
<reference evidence="2" key="1">
    <citation type="submission" date="2017-02" db="UniProtKB">
        <authorList>
            <consortium name="WormBaseParasite"/>
        </authorList>
    </citation>
    <scope>IDENTIFICATION</scope>
</reference>
<sequence length="39" mass="4424">MKPEETQSPSSGTAPLFGGLLQFRAEVLTTRRKRKFDDQ</sequence>
<name>A0A0M3IEW5_ASCLU</name>
<evidence type="ECO:0000313" key="2">
    <source>
        <dbReference type="WBParaSite" id="ALUE_0001668801-mRNA-1"/>
    </source>
</evidence>
<organism evidence="1 2">
    <name type="scientific">Ascaris lumbricoides</name>
    <name type="common">Giant roundworm</name>
    <dbReference type="NCBI Taxonomy" id="6252"/>
    <lineage>
        <taxon>Eukaryota</taxon>
        <taxon>Metazoa</taxon>
        <taxon>Ecdysozoa</taxon>
        <taxon>Nematoda</taxon>
        <taxon>Chromadorea</taxon>
        <taxon>Rhabditida</taxon>
        <taxon>Spirurina</taxon>
        <taxon>Ascaridomorpha</taxon>
        <taxon>Ascaridoidea</taxon>
        <taxon>Ascarididae</taxon>
        <taxon>Ascaris</taxon>
    </lineage>
</organism>
<dbReference type="Proteomes" id="UP000036681">
    <property type="component" value="Unplaced"/>
</dbReference>
<keyword evidence="1" id="KW-1185">Reference proteome</keyword>
<accession>A0A0M3IEW5</accession>
<protein>
    <submittedName>
        <fullName evidence="2">Uncharacterized protein</fullName>
    </submittedName>
</protein>